<dbReference type="InterPro" id="IPR036938">
    <property type="entry name" value="PAP2/HPO_sf"/>
</dbReference>
<evidence type="ECO:0000259" key="1">
    <source>
        <dbReference type="SMART" id="SM00014"/>
    </source>
</evidence>
<dbReference type="SMART" id="SM00014">
    <property type="entry name" value="acidPPc"/>
    <property type="match status" value="1"/>
</dbReference>
<dbReference type="Pfam" id="PF01569">
    <property type="entry name" value="PAP2"/>
    <property type="match status" value="1"/>
</dbReference>
<gene>
    <name evidence="2" type="ORF">I5907_15280</name>
</gene>
<dbReference type="Proteomes" id="UP000628448">
    <property type="component" value="Unassembled WGS sequence"/>
</dbReference>
<name>A0A931GVA6_9BACT</name>
<reference evidence="2" key="1">
    <citation type="submission" date="2020-11" db="EMBL/GenBank/DDBJ databases">
        <title>Bacterial whole genome sequence for Panacibacter sp. DH6.</title>
        <authorList>
            <person name="Le V."/>
            <person name="Ko S."/>
            <person name="Ahn C.-Y."/>
            <person name="Oh H.-M."/>
        </authorList>
    </citation>
    <scope>NUCLEOTIDE SEQUENCE</scope>
    <source>
        <strain evidence="2">DH6</strain>
    </source>
</reference>
<comment type="caution">
    <text evidence="2">The sequence shown here is derived from an EMBL/GenBank/DDBJ whole genome shotgun (WGS) entry which is preliminary data.</text>
</comment>
<accession>A0A931GVA6</accession>
<feature type="domain" description="Phosphatidic acid phosphatase type 2/haloperoxidase" evidence="1">
    <location>
        <begin position="59"/>
        <end position="170"/>
    </location>
</feature>
<evidence type="ECO:0000313" key="3">
    <source>
        <dbReference type="Proteomes" id="UP000628448"/>
    </source>
</evidence>
<dbReference type="InterPro" id="IPR000326">
    <property type="entry name" value="PAP2/HPO"/>
</dbReference>
<proteinExistence type="predicted"/>
<dbReference type="AlphaFoldDB" id="A0A931GVA6"/>
<dbReference type="EMBL" id="JADWYR010000002">
    <property type="protein sequence ID" value="MBG9377606.1"/>
    <property type="molecule type" value="Genomic_DNA"/>
</dbReference>
<protein>
    <submittedName>
        <fullName evidence="2">Phosphatase PAP2 family protein</fullName>
    </submittedName>
</protein>
<dbReference type="PANTHER" id="PTHR14969:SF13">
    <property type="entry name" value="AT30094P"/>
    <property type="match status" value="1"/>
</dbReference>
<sequence>MSANGQNWDINTLKSINPQSPQAGVWSGVSKSVYPLSLASPAALLATGFIKKDKVLQQKGWEAVGSLVINTAITQGMKYAINRQRPFEKYPNAVYPYEFDDSPSFPSGHTSTAFATATTLTLEFKKWYVAVPAYAWAAGVGYSRMYLGEHYPTDVLAGAAVGAGSAFLSHWLTKKVFR</sequence>
<organism evidence="2 3">
    <name type="scientific">Panacibacter microcysteis</name>
    <dbReference type="NCBI Taxonomy" id="2793269"/>
    <lineage>
        <taxon>Bacteria</taxon>
        <taxon>Pseudomonadati</taxon>
        <taxon>Bacteroidota</taxon>
        <taxon>Chitinophagia</taxon>
        <taxon>Chitinophagales</taxon>
        <taxon>Chitinophagaceae</taxon>
        <taxon>Panacibacter</taxon>
    </lineage>
</organism>
<dbReference type="PANTHER" id="PTHR14969">
    <property type="entry name" value="SPHINGOSINE-1-PHOSPHATE PHOSPHOHYDROLASE"/>
    <property type="match status" value="1"/>
</dbReference>
<keyword evidence="3" id="KW-1185">Reference proteome</keyword>
<dbReference type="Gene3D" id="1.20.144.10">
    <property type="entry name" value="Phosphatidic acid phosphatase type 2/haloperoxidase"/>
    <property type="match status" value="1"/>
</dbReference>
<dbReference type="SUPFAM" id="SSF48317">
    <property type="entry name" value="Acid phosphatase/Vanadium-dependent haloperoxidase"/>
    <property type="match status" value="1"/>
</dbReference>
<evidence type="ECO:0000313" key="2">
    <source>
        <dbReference type="EMBL" id="MBG9377606.1"/>
    </source>
</evidence>